<dbReference type="InterPro" id="IPR007891">
    <property type="entry name" value="CHASE3"/>
</dbReference>
<dbReference type="STRING" id="1166073.SAMN05192530_102146"/>
<dbReference type="Pfam" id="PF05227">
    <property type="entry name" value="CHASE3"/>
    <property type="match status" value="1"/>
</dbReference>
<name>A0A1H0EPK0_9HYPH</name>
<protein>
    <submittedName>
        <fullName evidence="3">Methyl-accepting chemotaxis protein</fullName>
    </submittedName>
</protein>
<evidence type="ECO:0000259" key="2">
    <source>
        <dbReference type="Pfam" id="PF05227"/>
    </source>
</evidence>
<evidence type="ECO:0000313" key="4">
    <source>
        <dbReference type="Proteomes" id="UP000198793"/>
    </source>
</evidence>
<sequence>MVDWSWRALRRNTLTTPVLLRSIPVGVVIAAGVLATGWTHRLLADHQDLVVHTFQAIDNTKDVLIGLDDAETGQRGYLLSGDRRYLEPYDKALGRLWRLRGELRSHISDNAAQVARVTALDTLVDTKLAELKDSIALHDTQGFQAARDREIAMMERATMDRIRAVIGEITRGETTLLAERQSEVDRDERRIRWVAVAIALASFLTRAGVEIYLARRERRRDAQEGAPPALASSSLALRRADQGSARRRRPGLWW</sequence>
<reference evidence="3 4" key="1">
    <citation type="submission" date="2016-10" db="EMBL/GenBank/DDBJ databases">
        <authorList>
            <person name="de Groot N.N."/>
        </authorList>
    </citation>
    <scope>NUCLEOTIDE SEQUENCE [LARGE SCALE GENOMIC DNA]</scope>
    <source>
        <strain evidence="4">L7-484,KACC 16230,DSM 25025</strain>
    </source>
</reference>
<organism evidence="3 4">
    <name type="scientific">Aureimonas jatrophae</name>
    <dbReference type="NCBI Taxonomy" id="1166073"/>
    <lineage>
        <taxon>Bacteria</taxon>
        <taxon>Pseudomonadati</taxon>
        <taxon>Pseudomonadota</taxon>
        <taxon>Alphaproteobacteria</taxon>
        <taxon>Hyphomicrobiales</taxon>
        <taxon>Aurantimonadaceae</taxon>
        <taxon>Aureimonas</taxon>
    </lineage>
</organism>
<evidence type="ECO:0000313" key="3">
    <source>
        <dbReference type="EMBL" id="SDN84233.1"/>
    </source>
</evidence>
<dbReference type="AlphaFoldDB" id="A0A1H0EPK0"/>
<dbReference type="EMBL" id="FNIT01000002">
    <property type="protein sequence ID" value="SDN84233.1"/>
    <property type="molecule type" value="Genomic_DNA"/>
</dbReference>
<dbReference type="RefSeq" id="WP_090670037.1">
    <property type="nucleotide sequence ID" value="NZ_FNIT01000002.1"/>
</dbReference>
<dbReference type="OrthoDB" id="9808408at2"/>
<dbReference type="Proteomes" id="UP000198793">
    <property type="component" value="Unassembled WGS sequence"/>
</dbReference>
<evidence type="ECO:0000256" key="1">
    <source>
        <dbReference type="SAM" id="MobiDB-lite"/>
    </source>
</evidence>
<feature type="domain" description="CHASE3" evidence="2">
    <location>
        <begin position="48"/>
        <end position="182"/>
    </location>
</feature>
<gene>
    <name evidence="3" type="ORF">SAMN05192530_102146</name>
</gene>
<feature type="region of interest" description="Disordered" evidence="1">
    <location>
        <begin position="222"/>
        <end position="254"/>
    </location>
</feature>
<feature type="compositionally biased region" description="Basic residues" evidence="1">
    <location>
        <begin position="245"/>
        <end position="254"/>
    </location>
</feature>
<dbReference type="CDD" id="cd19410">
    <property type="entry name" value="HK9-like_sensor"/>
    <property type="match status" value="1"/>
</dbReference>
<feature type="compositionally biased region" description="Low complexity" evidence="1">
    <location>
        <begin position="226"/>
        <end position="237"/>
    </location>
</feature>
<accession>A0A1H0EPK0</accession>
<keyword evidence="4" id="KW-1185">Reference proteome</keyword>
<proteinExistence type="predicted"/>